<feature type="compositionally biased region" description="Basic residues" evidence="6">
    <location>
        <begin position="55"/>
        <end position="66"/>
    </location>
</feature>
<comment type="caution">
    <text evidence="8">The sequence shown here is derived from an EMBL/GenBank/DDBJ whole genome shotgun (WGS) entry which is preliminary data.</text>
</comment>
<dbReference type="GO" id="GO:0016926">
    <property type="term" value="P:protein desumoylation"/>
    <property type="evidence" value="ECO:0007669"/>
    <property type="project" value="TreeGrafter"/>
</dbReference>
<gene>
    <name evidence="8" type="ORF">Fcan01_09538</name>
</gene>
<evidence type="ECO:0000313" key="9">
    <source>
        <dbReference type="Proteomes" id="UP000198287"/>
    </source>
</evidence>
<dbReference type="Proteomes" id="UP000198287">
    <property type="component" value="Unassembled WGS sequence"/>
</dbReference>
<dbReference type="GO" id="GO:0006508">
    <property type="term" value="P:proteolysis"/>
    <property type="evidence" value="ECO:0007669"/>
    <property type="project" value="UniProtKB-KW"/>
</dbReference>
<dbReference type="EMBL" id="LNIX01000004">
    <property type="protein sequence ID" value="OXA55536.1"/>
    <property type="molecule type" value="Genomic_DNA"/>
</dbReference>
<dbReference type="PANTHER" id="PTHR46896:SF3">
    <property type="entry name" value="FI06413P-RELATED"/>
    <property type="match status" value="1"/>
</dbReference>
<feature type="compositionally biased region" description="Low complexity" evidence="6">
    <location>
        <begin position="131"/>
        <end position="143"/>
    </location>
</feature>
<keyword evidence="3 8" id="KW-0645">Protease</keyword>
<organism evidence="8 9">
    <name type="scientific">Folsomia candida</name>
    <name type="common">Springtail</name>
    <dbReference type="NCBI Taxonomy" id="158441"/>
    <lineage>
        <taxon>Eukaryota</taxon>
        <taxon>Metazoa</taxon>
        <taxon>Ecdysozoa</taxon>
        <taxon>Arthropoda</taxon>
        <taxon>Hexapoda</taxon>
        <taxon>Collembola</taxon>
        <taxon>Entomobryomorpha</taxon>
        <taxon>Isotomoidea</taxon>
        <taxon>Isotomidae</taxon>
        <taxon>Proisotominae</taxon>
        <taxon>Folsomia</taxon>
    </lineage>
</organism>
<feature type="compositionally biased region" description="Low complexity" evidence="6">
    <location>
        <begin position="1"/>
        <end position="15"/>
    </location>
</feature>
<evidence type="ECO:0000256" key="3">
    <source>
        <dbReference type="ARBA" id="ARBA00022670"/>
    </source>
</evidence>
<feature type="domain" description="Ubiquitin-like protease family profile" evidence="7">
    <location>
        <begin position="316"/>
        <end position="552"/>
    </location>
</feature>
<dbReference type="PANTHER" id="PTHR46896">
    <property type="entry name" value="SENTRIN-SPECIFIC PROTEASE"/>
    <property type="match status" value="1"/>
</dbReference>
<dbReference type="GO" id="GO:0005737">
    <property type="term" value="C:cytoplasm"/>
    <property type="evidence" value="ECO:0007669"/>
    <property type="project" value="TreeGrafter"/>
</dbReference>
<dbReference type="GO" id="GO:0070139">
    <property type="term" value="F:SUMO-specific endopeptidase activity"/>
    <property type="evidence" value="ECO:0007669"/>
    <property type="project" value="TreeGrafter"/>
</dbReference>
<evidence type="ECO:0000256" key="4">
    <source>
        <dbReference type="ARBA" id="ARBA00022786"/>
    </source>
</evidence>
<dbReference type="InterPro" id="IPR038765">
    <property type="entry name" value="Papain-like_cys_pep_sf"/>
</dbReference>
<dbReference type="PROSITE" id="PS50600">
    <property type="entry name" value="ULP_PROTEASE"/>
    <property type="match status" value="1"/>
</dbReference>
<protein>
    <submittedName>
        <fullName evidence="8">Sentrin-specific protease 7</fullName>
    </submittedName>
</protein>
<dbReference type="SUPFAM" id="SSF54001">
    <property type="entry name" value="Cysteine proteinases"/>
    <property type="match status" value="1"/>
</dbReference>
<evidence type="ECO:0000256" key="6">
    <source>
        <dbReference type="SAM" id="MobiDB-lite"/>
    </source>
</evidence>
<feature type="region of interest" description="Disordered" evidence="6">
    <location>
        <begin position="1"/>
        <end position="259"/>
    </location>
</feature>
<keyword evidence="5" id="KW-0378">Hydrolase</keyword>
<dbReference type="GO" id="GO:0005634">
    <property type="term" value="C:nucleus"/>
    <property type="evidence" value="ECO:0007669"/>
    <property type="project" value="TreeGrafter"/>
</dbReference>
<feature type="compositionally biased region" description="Basic and acidic residues" evidence="6">
    <location>
        <begin position="189"/>
        <end position="230"/>
    </location>
</feature>
<reference evidence="8 9" key="1">
    <citation type="submission" date="2015-12" db="EMBL/GenBank/DDBJ databases">
        <title>The genome of Folsomia candida.</title>
        <authorList>
            <person name="Faddeeva A."/>
            <person name="Derks M.F."/>
            <person name="Anvar Y."/>
            <person name="Smit S."/>
            <person name="Van Straalen N."/>
            <person name="Roelofs D."/>
        </authorList>
    </citation>
    <scope>NUCLEOTIDE SEQUENCE [LARGE SCALE GENOMIC DNA]</scope>
    <source>
        <strain evidence="8 9">VU population</strain>
        <tissue evidence="8">Whole body</tissue>
    </source>
</reference>
<evidence type="ECO:0000256" key="1">
    <source>
        <dbReference type="ARBA" id="ARBA00005234"/>
    </source>
</evidence>
<sequence length="606" mass="69802">MTRTGSQRSLSSSPRRSPRIEKRKQEHEDGGRDRDFKSKVAKLPELIKSRSSRDVKKKTKPVKVKSPRPPPQEELTEIDDGLLLKEIENDWSLTPPPKTPLPQTKSCPVQWQPRKLSHPRSQSPQRKNHSRTSPYTDPTYSPPKSRKNQSSRKLSDTQTDPPPQESSPPRIDPPPRESSPPRTTHQPRRKELPSRKLSKPRKDALFRKFSPPRRDPPLPREDTPSREPRRPSPLSTPPRQKQLPPTTLSPPEKPTTPWGLKLRKLKPCGSVDSVAETILLDDDDTVSSIETKKAVDDSNKLILEYQSTACGNKGAVALYASDINCLDAGEFINDKIVDFWINFVLHEKGIVAADLKKTVVFSSLFYNSWRMQDKKIKDSKSVRYQIPDKNKPNLVVRRGWTKGITDLFLKDFIFVPIPQDGHWILAIICYHGMIIDNLEEALGSSVKNELVEELKTDKDDFTKLQRFVARRREKKLKIKPMIIIFDSFKSLDLRHKGIAASLRNLLEVEWKERYGFSVSFTKDNIRLEIPEVPQQDNWYDCGNYVLQFFESFFCEDLPREPPIPSLLSWFDAEKVKGKRKAIYNTIFSILKESHPDRIEFMPSLKV</sequence>
<dbReference type="STRING" id="158441.A0A226EFT6"/>
<evidence type="ECO:0000256" key="2">
    <source>
        <dbReference type="ARBA" id="ARBA00022553"/>
    </source>
</evidence>
<proteinExistence type="inferred from homology"/>
<keyword evidence="9" id="KW-1185">Reference proteome</keyword>
<dbReference type="AlphaFoldDB" id="A0A226EFT6"/>
<dbReference type="Pfam" id="PF02902">
    <property type="entry name" value="Peptidase_C48"/>
    <property type="match status" value="1"/>
</dbReference>
<evidence type="ECO:0000256" key="5">
    <source>
        <dbReference type="ARBA" id="ARBA00022801"/>
    </source>
</evidence>
<comment type="similarity">
    <text evidence="1">Belongs to the peptidase C48 family.</text>
</comment>
<feature type="compositionally biased region" description="Basic and acidic residues" evidence="6">
    <location>
        <begin position="45"/>
        <end position="54"/>
    </location>
</feature>
<accession>A0A226EFT6</accession>
<dbReference type="InterPro" id="IPR051947">
    <property type="entry name" value="Sentrin-specific_protease"/>
</dbReference>
<dbReference type="PRINTS" id="PR01217">
    <property type="entry name" value="PRICHEXTENSN"/>
</dbReference>
<dbReference type="Gene3D" id="1.10.418.20">
    <property type="match status" value="1"/>
</dbReference>
<feature type="compositionally biased region" description="Pro residues" evidence="6">
    <location>
        <begin position="160"/>
        <end position="178"/>
    </location>
</feature>
<dbReference type="InterPro" id="IPR003653">
    <property type="entry name" value="Peptidase_C48_C"/>
</dbReference>
<evidence type="ECO:0000313" key="8">
    <source>
        <dbReference type="EMBL" id="OXA55536.1"/>
    </source>
</evidence>
<feature type="compositionally biased region" description="Basic and acidic residues" evidence="6">
    <location>
        <begin position="18"/>
        <end position="38"/>
    </location>
</feature>
<dbReference type="Gene3D" id="3.30.310.130">
    <property type="entry name" value="Ubiquitin-related"/>
    <property type="match status" value="1"/>
</dbReference>
<keyword evidence="2" id="KW-0597">Phosphoprotein</keyword>
<name>A0A226EFT6_FOLCA</name>
<dbReference type="OrthoDB" id="442460at2759"/>
<evidence type="ECO:0000259" key="7">
    <source>
        <dbReference type="PROSITE" id="PS50600"/>
    </source>
</evidence>
<keyword evidence="4" id="KW-0833">Ubl conjugation pathway</keyword>